<keyword evidence="6" id="KW-0297">G-protein coupled receptor</keyword>
<dbReference type="Gene3D" id="1.20.1070.10">
    <property type="entry name" value="Rhodopsin 7-helix transmembrane proteins"/>
    <property type="match status" value="1"/>
</dbReference>
<evidence type="ECO:0000256" key="4">
    <source>
        <dbReference type="ARBA" id="ARBA00022692"/>
    </source>
</evidence>
<evidence type="ECO:0000256" key="10">
    <source>
        <dbReference type="ARBA" id="ARBA00023180"/>
    </source>
</evidence>
<dbReference type="InterPro" id="IPR005390">
    <property type="entry name" value="NeuromedU_rcpt"/>
</dbReference>
<keyword evidence="10" id="KW-0325">Glycoprotein</keyword>
<dbReference type="SUPFAM" id="SSF81321">
    <property type="entry name" value="Family A G protein-coupled receptor-like"/>
    <property type="match status" value="1"/>
</dbReference>
<evidence type="ECO:0000256" key="8">
    <source>
        <dbReference type="ARBA" id="ARBA00023157"/>
    </source>
</evidence>
<dbReference type="PRINTS" id="PR01565">
    <property type="entry name" value="NEUROMEDINUR"/>
</dbReference>
<evidence type="ECO:0000313" key="15">
    <source>
        <dbReference type="Ensembl" id="ENSRBIP00000009573.1"/>
    </source>
</evidence>
<comment type="subcellular location">
    <subcellularLocation>
        <location evidence="2">Cell membrane</location>
        <topology evidence="2">Multi-pass membrane protein</topology>
    </subcellularLocation>
</comment>
<name>A0A2K6KE67_RHIBE</name>
<dbReference type="InterPro" id="IPR000276">
    <property type="entry name" value="GPCR_Rhodpsn"/>
</dbReference>
<evidence type="ECO:0000256" key="11">
    <source>
        <dbReference type="ARBA" id="ARBA00023224"/>
    </source>
</evidence>
<dbReference type="GO" id="GO:0042924">
    <property type="term" value="F:neuromedin U binding"/>
    <property type="evidence" value="ECO:0007669"/>
    <property type="project" value="Ensembl"/>
</dbReference>
<proteinExistence type="predicted"/>
<feature type="transmembrane region" description="Helical" evidence="13">
    <location>
        <begin position="270"/>
        <end position="287"/>
    </location>
</feature>
<dbReference type="GeneTree" id="ENSGT01120000271823"/>
<evidence type="ECO:0000256" key="9">
    <source>
        <dbReference type="ARBA" id="ARBA00023170"/>
    </source>
</evidence>
<evidence type="ECO:0000313" key="16">
    <source>
        <dbReference type="Proteomes" id="UP000233180"/>
    </source>
</evidence>
<keyword evidence="4 13" id="KW-0812">Transmembrane</keyword>
<keyword evidence="5 13" id="KW-1133">Transmembrane helix</keyword>
<evidence type="ECO:0000256" key="5">
    <source>
        <dbReference type="ARBA" id="ARBA00022989"/>
    </source>
</evidence>
<dbReference type="Pfam" id="PF00001">
    <property type="entry name" value="7tm_1"/>
    <property type="match status" value="1"/>
</dbReference>
<dbReference type="InterPro" id="IPR017452">
    <property type="entry name" value="GPCR_Rhodpsn_7TM"/>
</dbReference>
<keyword evidence="7 13" id="KW-0472">Membrane</keyword>
<dbReference type="GO" id="GO:0019722">
    <property type="term" value="P:calcium-mediated signaling"/>
    <property type="evidence" value="ECO:0007669"/>
    <property type="project" value="Ensembl"/>
</dbReference>
<dbReference type="GO" id="GO:0007200">
    <property type="term" value="P:phospholipase C-activating G protein-coupled receptor signaling pathway"/>
    <property type="evidence" value="ECO:0007669"/>
    <property type="project" value="Ensembl"/>
</dbReference>
<reference evidence="15 16" key="1">
    <citation type="submission" date="2016-06" db="EMBL/GenBank/DDBJ databases">
        <title>Genome of Rhinopithecus bieti.</title>
        <authorList>
            <person name="Wu"/>
            <person name="C.-I. and Zhang"/>
            <person name="Y."/>
        </authorList>
    </citation>
    <scope>NUCLEOTIDE SEQUENCE</scope>
</reference>
<dbReference type="STRING" id="61621.ENSRBIP00000009573"/>
<feature type="region of interest" description="Disordered" evidence="12">
    <location>
        <begin position="362"/>
        <end position="400"/>
    </location>
</feature>
<keyword evidence="3" id="KW-1003">Cell membrane</keyword>
<keyword evidence="16" id="KW-1185">Reference proteome</keyword>
<keyword evidence="9" id="KW-0675">Receptor</keyword>
<organism evidence="15 16">
    <name type="scientific">Rhinopithecus bieti</name>
    <name type="common">Black snub-nosed monkey</name>
    <name type="synonym">Pygathrix bieti</name>
    <dbReference type="NCBI Taxonomy" id="61621"/>
    <lineage>
        <taxon>Eukaryota</taxon>
        <taxon>Metazoa</taxon>
        <taxon>Chordata</taxon>
        <taxon>Craniata</taxon>
        <taxon>Vertebrata</taxon>
        <taxon>Euteleostomi</taxon>
        <taxon>Mammalia</taxon>
        <taxon>Eutheria</taxon>
        <taxon>Euarchontoglires</taxon>
        <taxon>Primates</taxon>
        <taxon>Haplorrhini</taxon>
        <taxon>Catarrhini</taxon>
        <taxon>Cercopithecidae</taxon>
        <taxon>Colobinae</taxon>
        <taxon>Rhinopithecus</taxon>
    </lineage>
</organism>
<dbReference type="InterPro" id="IPR005391">
    <property type="entry name" value="NeuromedU_rcpt_1"/>
</dbReference>
<dbReference type="Proteomes" id="UP000233180">
    <property type="component" value="Unassembled WGS sequence"/>
</dbReference>
<dbReference type="PANTHER" id="PTHR24243">
    <property type="entry name" value="G-PROTEIN COUPLED RECEPTOR"/>
    <property type="match status" value="1"/>
</dbReference>
<evidence type="ECO:0000256" key="7">
    <source>
        <dbReference type="ARBA" id="ARBA00023136"/>
    </source>
</evidence>
<sequence>QTPPCLNCSVLPGDLYPGDARSPMACNGSAARGHFDPEDLNLTDDALRLKYLGPLSCRQSCSWVPAVPCTPADLPQWGRCGQWADLSGHPCAQGHAHRPPTTTSSAWPCRTCLVLAGGCPWSSMRCGSTTPSCWVLVCLQRHCPEAVERYVAWCTHSRPRSMVTQASVRRVLGAVWGPCHPLLLPRHQPAWRQQLYVPAGPVGPDSDLCTLSAHRALYNLAVADHCAASSSACPGYHQRALPAHVGCDCGGTRLLTLQAPAARDRGRRQVTRCFVLVVVFGICWAPFHADRVMWSIVSQWTDSLHLAFQHVHVISGIFFYLGSAANPVLYSLMSSRFRETFQEALCLGAHCHRLRPRHSSHSLSRVTTGSTLCDVGSPGSRVHPLARDDGPEEQQETDPS</sequence>
<dbReference type="GO" id="GO:0005886">
    <property type="term" value="C:plasma membrane"/>
    <property type="evidence" value="ECO:0007669"/>
    <property type="project" value="UniProtKB-SubCell"/>
</dbReference>
<accession>A0A2K6KE67</accession>
<reference evidence="15" key="2">
    <citation type="submission" date="2025-08" db="UniProtKB">
        <authorList>
            <consortium name="Ensembl"/>
        </authorList>
    </citation>
    <scope>IDENTIFICATION</scope>
</reference>
<dbReference type="PROSITE" id="PS50262">
    <property type="entry name" value="G_PROTEIN_RECEP_F1_2"/>
    <property type="match status" value="1"/>
</dbReference>
<feature type="domain" description="G-protein coupled receptors family 1 profile" evidence="14">
    <location>
        <begin position="146"/>
        <end position="330"/>
    </location>
</feature>
<dbReference type="AlphaFoldDB" id="A0A2K6KE67"/>
<dbReference type="PRINTS" id="PR01566">
    <property type="entry name" value="NEUROMEDNU1R"/>
</dbReference>
<evidence type="ECO:0000256" key="12">
    <source>
        <dbReference type="SAM" id="MobiDB-lite"/>
    </source>
</evidence>
<evidence type="ECO:0000256" key="6">
    <source>
        <dbReference type="ARBA" id="ARBA00023040"/>
    </source>
</evidence>
<evidence type="ECO:0000256" key="3">
    <source>
        <dbReference type="ARBA" id="ARBA00022475"/>
    </source>
</evidence>
<evidence type="ECO:0000259" key="14">
    <source>
        <dbReference type="PROSITE" id="PS50262"/>
    </source>
</evidence>
<evidence type="ECO:0000256" key="2">
    <source>
        <dbReference type="ARBA" id="ARBA00004651"/>
    </source>
</evidence>
<feature type="compositionally biased region" description="Acidic residues" evidence="12">
    <location>
        <begin position="390"/>
        <end position="400"/>
    </location>
</feature>
<dbReference type="GO" id="GO:0006821">
    <property type="term" value="P:chloride transport"/>
    <property type="evidence" value="ECO:0007669"/>
    <property type="project" value="Ensembl"/>
</dbReference>
<dbReference type="OMA" id="CAQGHAH"/>
<gene>
    <name evidence="15" type="primary">NMUR1</name>
</gene>
<feature type="transmembrane region" description="Helical" evidence="13">
    <location>
        <begin position="307"/>
        <end position="329"/>
    </location>
</feature>
<comment type="function">
    <text evidence="1">Receptor for the neuromedin-U and neuromedin-S neuropeptides.</text>
</comment>
<dbReference type="GO" id="GO:0006939">
    <property type="term" value="P:smooth muscle contraction"/>
    <property type="evidence" value="ECO:0007669"/>
    <property type="project" value="Ensembl"/>
</dbReference>
<protein>
    <submittedName>
        <fullName evidence="15">Neuromedin U receptor 1</fullName>
    </submittedName>
</protein>
<evidence type="ECO:0000256" key="1">
    <source>
        <dbReference type="ARBA" id="ARBA00003593"/>
    </source>
</evidence>
<evidence type="ECO:0000256" key="13">
    <source>
        <dbReference type="SAM" id="Phobius"/>
    </source>
</evidence>
<dbReference type="GO" id="GO:0050850">
    <property type="term" value="P:positive regulation of calcium-mediated signaling"/>
    <property type="evidence" value="ECO:0007669"/>
    <property type="project" value="Ensembl"/>
</dbReference>
<keyword evidence="11" id="KW-0807">Transducer</keyword>
<dbReference type="PANTHER" id="PTHR24243:SF109">
    <property type="entry name" value="NEUROMEDIN-U RECEPTOR 1"/>
    <property type="match status" value="1"/>
</dbReference>
<reference evidence="15" key="3">
    <citation type="submission" date="2025-09" db="UniProtKB">
        <authorList>
            <consortium name="Ensembl"/>
        </authorList>
    </citation>
    <scope>IDENTIFICATION</scope>
</reference>
<keyword evidence="8" id="KW-1015">Disulfide bond</keyword>
<dbReference type="GO" id="GO:0001607">
    <property type="term" value="F:neuromedin U receptor activity"/>
    <property type="evidence" value="ECO:0007669"/>
    <property type="project" value="Ensembl"/>
</dbReference>
<dbReference type="Ensembl" id="ENSRBIT00000033189.1">
    <property type="protein sequence ID" value="ENSRBIP00000009573.1"/>
    <property type="gene ID" value="ENSRBIG00000028667.1"/>
</dbReference>